<evidence type="ECO:0000256" key="2">
    <source>
        <dbReference type="ARBA" id="ARBA00009306"/>
    </source>
</evidence>
<feature type="transmembrane region" description="Helical" evidence="11">
    <location>
        <begin position="502"/>
        <end position="526"/>
    </location>
</feature>
<feature type="transmembrane region" description="Helical" evidence="11">
    <location>
        <begin position="370"/>
        <end position="395"/>
    </location>
</feature>
<feature type="domain" description="ABC transmembrane type-1" evidence="14">
    <location>
        <begin position="333"/>
        <end position="526"/>
    </location>
</feature>
<feature type="transmembrane region" description="Helical" evidence="11">
    <location>
        <begin position="337"/>
        <end position="358"/>
    </location>
</feature>
<comment type="caution">
    <text evidence="15">The sequence shown here is derived from an EMBL/GenBank/DDBJ whole genome shotgun (WGS) entry which is preliminary data.</text>
</comment>
<evidence type="ECO:0000313" key="15">
    <source>
        <dbReference type="EMBL" id="ENN86751.1"/>
    </source>
</evidence>
<organism evidence="15 16">
    <name type="scientific">Rhizobium freirei PRF 81</name>
    <dbReference type="NCBI Taxonomy" id="363754"/>
    <lineage>
        <taxon>Bacteria</taxon>
        <taxon>Pseudomonadati</taxon>
        <taxon>Pseudomonadota</taxon>
        <taxon>Alphaproteobacteria</taxon>
        <taxon>Hyphomicrobiales</taxon>
        <taxon>Rhizobiaceae</taxon>
        <taxon>Rhizobium/Agrobacterium group</taxon>
        <taxon>Rhizobium</taxon>
    </lineage>
</organism>
<evidence type="ECO:0000256" key="6">
    <source>
        <dbReference type="ARBA" id="ARBA00022475"/>
    </source>
</evidence>
<dbReference type="PANTHER" id="PTHR43744">
    <property type="entry name" value="ABC TRANSPORTER PERMEASE PROTEIN MG189-RELATED-RELATED"/>
    <property type="match status" value="1"/>
</dbReference>
<dbReference type="CDD" id="cd06261">
    <property type="entry name" value="TM_PBP2"/>
    <property type="match status" value="1"/>
</dbReference>
<dbReference type="PANTHER" id="PTHR43744:SF8">
    <property type="entry name" value="SN-GLYCEROL-3-PHOSPHATE TRANSPORT SYSTEM PERMEASE PROTEIN UGPE"/>
    <property type="match status" value="1"/>
</dbReference>
<sequence length="540" mass="60295">MAAARQSPLDRLRQLYPHVFRHALHGGIALHRLLYGRRDHCDLRRRLPARLLRRKTQAVRRPLSNGHLSSRRHRACNRLAALGLACQCRQRLLRADCAGARSRRQEAKPPCRFRHGLRNDHRHGGLEDCRFHHDHSVDRPTGDPLRTDRGGPDRWRKALAALPAPHSAADAPHDRARADHFHHRLGARLRPVLYHDQRWPAEPHDLGGLLYLQPVLRVLQSRLWCRALDRAPGHSGADQRRPATAAARRGGAAMTTAKERRARRKLWGGIGYHGIGVVIVIFFFAPFAIALLSSFRHGTEASLPPLPPWPTTGFSFDAYRSLNGFGAGVLQHTLNSLFVSVATVLLTVIVSLLAGYGFSRYRFPFKGALFILIIATLMIPFQSILTPLFIILARLGLNNSLIGLTLVYVTLQLPFSVFMMRNAFDAVPKEIEEAARIDGARDLKLLFRVLFPLVLPGVATVAIFAFLNAWNEFLAALVLLSSNEKFTLPVLMIAVRTGRLGAVNWGAVQAGIAVMTIPCVIVFLLLQRYYMRGLMAGAVK</sequence>
<evidence type="ECO:0000256" key="5">
    <source>
        <dbReference type="ARBA" id="ARBA00022448"/>
    </source>
</evidence>
<feature type="region of interest" description="Disordered" evidence="13">
    <location>
        <begin position="132"/>
        <end position="151"/>
    </location>
</feature>
<dbReference type="GO" id="GO:0005886">
    <property type="term" value="C:plasma membrane"/>
    <property type="evidence" value="ECO:0007669"/>
    <property type="project" value="UniProtKB-SubCell"/>
</dbReference>
<comment type="similarity">
    <text evidence="2 11">Belongs to the binding-protein-dependent transport system permease family.</text>
</comment>
<evidence type="ECO:0000256" key="13">
    <source>
        <dbReference type="SAM" id="MobiDB-lite"/>
    </source>
</evidence>
<dbReference type="InterPro" id="IPR035906">
    <property type="entry name" value="MetI-like_sf"/>
</dbReference>
<comment type="subcellular location">
    <subcellularLocation>
        <location evidence="12">Cell inner membrane</location>
        <topology evidence="12">Multi-pass membrane protein</topology>
    </subcellularLocation>
    <subcellularLocation>
        <location evidence="1 11">Cell membrane</location>
        <topology evidence="1 11">Multi-pass membrane protein</topology>
    </subcellularLocation>
</comment>
<evidence type="ECO:0000256" key="4">
    <source>
        <dbReference type="ARBA" id="ARBA00020515"/>
    </source>
</evidence>
<protein>
    <recommendedName>
        <fullName evidence="4 12">sn-glycerol-3-phosphate transport system permease protein UgpE</fullName>
    </recommendedName>
</protein>
<keyword evidence="9 11" id="KW-0472">Membrane</keyword>
<feature type="transmembrane region" description="Helical" evidence="11">
    <location>
        <begin position="401"/>
        <end position="424"/>
    </location>
</feature>
<evidence type="ECO:0000256" key="3">
    <source>
        <dbReference type="ARBA" id="ARBA00011557"/>
    </source>
</evidence>
<evidence type="ECO:0000256" key="1">
    <source>
        <dbReference type="ARBA" id="ARBA00004651"/>
    </source>
</evidence>
<evidence type="ECO:0000256" key="12">
    <source>
        <dbReference type="RuleBase" id="RU363056"/>
    </source>
</evidence>
<evidence type="ECO:0000256" key="7">
    <source>
        <dbReference type="ARBA" id="ARBA00022692"/>
    </source>
</evidence>
<keyword evidence="8 11" id="KW-1133">Transmembrane helix</keyword>
<evidence type="ECO:0000259" key="14">
    <source>
        <dbReference type="PROSITE" id="PS50928"/>
    </source>
</evidence>
<keyword evidence="12" id="KW-0997">Cell inner membrane</keyword>
<dbReference type="SUPFAM" id="SSF161098">
    <property type="entry name" value="MetI-like"/>
    <property type="match status" value="1"/>
</dbReference>
<feature type="region of interest" description="Disordered" evidence="13">
    <location>
        <begin position="234"/>
        <end position="255"/>
    </location>
</feature>
<accession>N6V159</accession>
<gene>
    <name evidence="12" type="primary">ugpE</name>
    <name evidence="15" type="ORF">RHSP_30551</name>
</gene>
<keyword evidence="5 11" id="KW-0813">Transport</keyword>
<dbReference type="Proteomes" id="UP000012429">
    <property type="component" value="Unassembled WGS sequence"/>
</dbReference>
<dbReference type="AlphaFoldDB" id="N6V159"/>
<feature type="transmembrane region" description="Helical" evidence="11">
    <location>
        <begin position="270"/>
        <end position="295"/>
    </location>
</feature>
<dbReference type="EMBL" id="AQHN01000062">
    <property type="protein sequence ID" value="ENN86751.1"/>
    <property type="molecule type" value="Genomic_DNA"/>
</dbReference>
<evidence type="ECO:0000256" key="8">
    <source>
        <dbReference type="ARBA" id="ARBA00022989"/>
    </source>
</evidence>
<evidence type="ECO:0000313" key="16">
    <source>
        <dbReference type="Proteomes" id="UP000012429"/>
    </source>
</evidence>
<dbReference type="PROSITE" id="PS50928">
    <property type="entry name" value="ABC_TM1"/>
    <property type="match status" value="1"/>
</dbReference>
<evidence type="ECO:0000256" key="10">
    <source>
        <dbReference type="ARBA" id="ARBA00037054"/>
    </source>
</evidence>
<dbReference type="Pfam" id="PF00528">
    <property type="entry name" value="BPD_transp_1"/>
    <property type="match status" value="1"/>
</dbReference>
<dbReference type="STRING" id="363754.RHSP_30551"/>
<feature type="transmembrane region" description="Helical" evidence="11">
    <location>
        <begin position="445"/>
        <end position="467"/>
    </location>
</feature>
<dbReference type="Gene3D" id="1.10.3720.10">
    <property type="entry name" value="MetI-like"/>
    <property type="match status" value="1"/>
</dbReference>
<comment type="function">
    <text evidence="10 12">Part of the ABC transporter complex UgpBAEC involved in sn-glycerol-3-phosphate (G3P) import. Probably responsible for the translocation of the substrate across the membrane.</text>
</comment>
<comment type="subunit">
    <text evidence="3 12">The complex is composed of two ATP-binding proteins (UgpC), two transmembrane proteins (UgpA and UgpE) and a solute-binding protein (UgpB).</text>
</comment>
<keyword evidence="6 12" id="KW-1003">Cell membrane</keyword>
<reference evidence="15 16" key="1">
    <citation type="journal article" date="2012" name="BMC Genomics">
        <title>Genomic basis of broad host range and environmental adaptability of Rhizobium tropici CIAT 899 and Rhizobium sp. PRF 81 which are used in inoculants for common bean (Phaseolus vulgaris L.).</title>
        <authorList>
            <person name="Ormeno-Orrillo E."/>
            <person name="Menna P."/>
            <person name="Almeida L.G."/>
            <person name="Ollero F.J."/>
            <person name="Nicolas M.F."/>
            <person name="Pains Rodrigues E."/>
            <person name="Shigueyoshi Nakatani A."/>
            <person name="Silva Batista J.S."/>
            <person name="Oliveira Chueire L.M."/>
            <person name="Souza R.C."/>
            <person name="Ribeiro Vasconcelos A.T."/>
            <person name="Megias M."/>
            <person name="Hungria M."/>
            <person name="Martinez-Romero E."/>
        </authorList>
    </citation>
    <scope>NUCLEOTIDE SEQUENCE [LARGE SCALE GENOMIC DNA]</scope>
    <source>
        <strain evidence="15 16">PRF 81</strain>
    </source>
</reference>
<dbReference type="InterPro" id="IPR000515">
    <property type="entry name" value="MetI-like"/>
</dbReference>
<dbReference type="PATRIC" id="fig|363754.4.peg.3405"/>
<proteinExistence type="inferred from homology"/>
<dbReference type="GO" id="GO:0055085">
    <property type="term" value="P:transmembrane transport"/>
    <property type="evidence" value="ECO:0007669"/>
    <property type="project" value="InterPro"/>
</dbReference>
<keyword evidence="16" id="KW-1185">Reference proteome</keyword>
<evidence type="ECO:0000256" key="11">
    <source>
        <dbReference type="RuleBase" id="RU363032"/>
    </source>
</evidence>
<evidence type="ECO:0000256" key="9">
    <source>
        <dbReference type="ARBA" id="ARBA00023136"/>
    </source>
</evidence>
<keyword evidence="7 11" id="KW-0812">Transmembrane</keyword>
<name>N6V159_9HYPH</name>
<feature type="compositionally biased region" description="Low complexity" evidence="13">
    <location>
        <begin position="242"/>
        <end position="255"/>
    </location>
</feature>